<evidence type="ECO:0000256" key="2">
    <source>
        <dbReference type="SAM" id="Phobius"/>
    </source>
</evidence>
<comment type="caution">
    <text evidence="4">The sequence shown here is derived from an EMBL/GenBank/DDBJ whole genome shotgun (WGS) entry which is preliminary data.</text>
</comment>
<dbReference type="InParanoid" id="A0A0R2FS12"/>
<feature type="transmembrane region" description="Helical" evidence="2">
    <location>
        <begin position="12"/>
        <end position="34"/>
    </location>
</feature>
<keyword evidence="4" id="KW-0808">Transferase</keyword>
<sequence>MVNGIYRLMKRLVDIIRSAVAIVIFSPFCVYIIYKIKNEDGGPILYKQERIGLNGRPFMMWKFRSMVVGAHAMKDTLLDKNESDGPTFKIKDDPRITEIGQWIRKHSLDEIPQFFNIVKGDMSLVGPRPALPEEVAAYSKRDRARLKVMPGLTGLWQVGGRSNLTYEEMIDLDLQYVRHQGLLMDIKIMLLTIWQMFYPRDSGAY</sequence>
<keyword evidence="2" id="KW-1133">Transmembrane helix</keyword>
<dbReference type="Pfam" id="PF02397">
    <property type="entry name" value="Bac_transf"/>
    <property type="match status" value="1"/>
</dbReference>
<dbReference type="AlphaFoldDB" id="A0A0R2FS12"/>
<dbReference type="eggNOG" id="COG2148">
    <property type="taxonomic scope" value="Bacteria"/>
</dbReference>
<comment type="similarity">
    <text evidence="1">Belongs to the bacterial sugar transferase family.</text>
</comment>
<evidence type="ECO:0000313" key="5">
    <source>
        <dbReference type="Proteomes" id="UP000051296"/>
    </source>
</evidence>
<evidence type="ECO:0000313" key="4">
    <source>
        <dbReference type="EMBL" id="KRN31279.1"/>
    </source>
</evidence>
<keyword evidence="2" id="KW-0472">Membrane</keyword>
<evidence type="ECO:0000256" key="1">
    <source>
        <dbReference type="ARBA" id="ARBA00006464"/>
    </source>
</evidence>
<gene>
    <name evidence="4" type="ORF">IV68_GL001162</name>
</gene>
<evidence type="ECO:0000259" key="3">
    <source>
        <dbReference type="Pfam" id="PF02397"/>
    </source>
</evidence>
<keyword evidence="5" id="KW-1185">Reference proteome</keyword>
<reference evidence="4 5" key="1">
    <citation type="journal article" date="2015" name="Genome Announc.">
        <title>Expanding the biotechnology potential of lactobacilli through comparative genomics of 213 strains and associated genera.</title>
        <authorList>
            <person name="Sun Z."/>
            <person name="Harris H.M."/>
            <person name="McCann A."/>
            <person name="Guo C."/>
            <person name="Argimon S."/>
            <person name="Zhang W."/>
            <person name="Yang X."/>
            <person name="Jeffery I.B."/>
            <person name="Cooney J.C."/>
            <person name="Kagawa T.F."/>
            <person name="Liu W."/>
            <person name="Song Y."/>
            <person name="Salvetti E."/>
            <person name="Wrobel A."/>
            <person name="Rasinkangas P."/>
            <person name="Parkhill J."/>
            <person name="Rea M.C."/>
            <person name="O'Sullivan O."/>
            <person name="Ritari J."/>
            <person name="Douillard F.P."/>
            <person name="Paul Ross R."/>
            <person name="Yang R."/>
            <person name="Briner A.E."/>
            <person name="Felis G.E."/>
            <person name="de Vos W.M."/>
            <person name="Barrangou R."/>
            <person name="Klaenhammer T.R."/>
            <person name="Caufield P.W."/>
            <person name="Cui Y."/>
            <person name="Zhang H."/>
            <person name="O'Toole P.W."/>
        </authorList>
    </citation>
    <scope>NUCLEOTIDE SEQUENCE [LARGE SCALE GENOMIC DNA]</scope>
    <source>
        <strain evidence="4 5">DSM 20190</strain>
    </source>
</reference>
<name>A0A0R2FS12_9LACO</name>
<dbReference type="EMBL" id="JQAX01000004">
    <property type="protein sequence ID" value="KRN31279.1"/>
    <property type="molecule type" value="Genomic_DNA"/>
</dbReference>
<organism evidence="4 5">
    <name type="scientific">Weissella halotolerans DSM 20190</name>
    <dbReference type="NCBI Taxonomy" id="1123500"/>
    <lineage>
        <taxon>Bacteria</taxon>
        <taxon>Bacillati</taxon>
        <taxon>Bacillota</taxon>
        <taxon>Bacilli</taxon>
        <taxon>Lactobacillales</taxon>
        <taxon>Lactobacillaceae</taxon>
        <taxon>Weissella</taxon>
    </lineage>
</organism>
<dbReference type="OrthoDB" id="9808602at2"/>
<dbReference type="PANTHER" id="PTHR30576">
    <property type="entry name" value="COLANIC BIOSYNTHESIS UDP-GLUCOSE LIPID CARRIER TRANSFERASE"/>
    <property type="match status" value="1"/>
</dbReference>
<dbReference type="PANTHER" id="PTHR30576:SF10">
    <property type="entry name" value="SLL5057 PROTEIN"/>
    <property type="match status" value="1"/>
</dbReference>
<proteinExistence type="inferred from homology"/>
<accession>A0A0R2FS12</accession>
<dbReference type="InterPro" id="IPR003362">
    <property type="entry name" value="Bact_transf"/>
</dbReference>
<dbReference type="FunCoup" id="A0A0R2FS12">
    <property type="interactions" value="45"/>
</dbReference>
<keyword evidence="2" id="KW-0812">Transmembrane</keyword>
<dbReference type="Proteomes" id="UP000051296">
    <property type="component" value="Unassembled WGS sequence"/>
</dbReference>
<dbReference type="PATRIC" id="fig|1123500.6.peg.1162"/>
<feature type="domain" description="Bacterial sugar transferase" evidence="3">
    <location>
        <begin position="10"/>
        <end position="197"/>
    </location>
</feature>
<dbReference type="STRING" id="1123500.GCA_000420365_01214"/>
<dbReference type="GO" id="GO:0016780">
    <property type="term" value="F:phosphotransferase activity, for other substituted phosphate groups"/>
    <property type="evidence" value="ECO:0007669"/>
    <property type="project" value="TreeGrafter"/>
</dbReference>
<protein>
    <submittedName>
        <fullName evidence="4">Phospho-glucosyltransferase</fullName>
    </submittedName>
</protein>